<dbReference type="AlphaFoldDB" id="K3WHT5"/>
<dbReference type="OMA" id="AVQQICY"/>
<evidence type="ECO:0000313" key="2">
    <source>
        <dbReference type="Proteomes" id="UP000019132"/>
    </source>
</evidence>
<accession>K3WHT5</accession>
<reference evidence="1" key="3">
    <citation type="submission" date="2015-02" db="UniProtKB">
        <authorList>
            <consortium name="EnsemblProtists"/>
        </authorList>
    </citation>
    <scope>IDENTIFICATION</scope>
    <source>
        <strain evidence="1">DAOM BR144</strain>
    </source>
</reference>
<dbReference type="HOGENOM" id="CLU_064411_0_0_1"/>
<dbReference type="EnsemblProtists" id="PYU1_T004527">
    <property type="protein sequence ID" value="PYU1_T004527"/>
    <property type="gene ID" value="PYU1_G004516"/>
</dbReference>
<keyword evidence="2" id="KW-1185">Reference proteome</keyword>
<evidence type="ECO:0000313" key="1">
    <source>
        <dbReference type="EnsemblProtists" id="PYU1_T004527"/>
    </source>
</evidence>
<reference evidence="2" key="2">
    <citation type="submission" date="2010-04" db="EMBL/GenBank/DDBJ databases">
        <authorList>
            <person name="Buell R."/>
            <person name="Hamilton J."/>
            <person name="Hostetler J."/>
        </authorList>
    </citation>
    <scope>NUCLEOTIDE SEQUENCE [LARGE SCALE GENOMIC DNA]</scope>
    <source>
        <strain evidence="2">DAOM:BR144</strain>
    </source>
</reference>
<dbReference type="VEuPathDB" id="FungiDB:PYU1_G004516"/>
<dbReference type="eggNOG" id="ENOG502S6D5">
    <property type="taxonomic scope" value="Eukaryota"/>
</dbReference>
<reference evidence="2" key="1">
    <citation type="journal article" date="2010" name="Genome Biol.">
        <title>Genome sequence of the necrotrophic plant pathogen Pythium ultimum reveals original pathogenicity mechanisms and effector repertoire.</title>
        <authorList>
            <person name="Levesque C.A."/>
            <person name="Brouwer H."/>
            <person name="Cano L."/>
            <person name="Hamilton J.P."/>
            <person name="Holt C."/>
            <person name="Huitema E."/>
            <person name="Raffaele S."/>
            <person name="Robideau G.P."/>
            <person name="Thines M."/>
            <person name="Win J."/>
            <person name="Zerillo M.M."/>
            <person name="Beakes G.W."/>
            <person name="Boore J.L."/>
            <person name="Busam D."/>
            <person name="Dumas B."/>
            <person name="Ferriera S."/>
            <person name="Fuerstenberg S.I."/>
            <person name="Gachon C.M."/>
            <person name="Gaulin E."/>
            <person name="Govers F."/>
            <person name="Grenville-Briggs L."/>
            <person name="Horner N."/>
            <person name="Hostetler J."/>
            <person name="Jiang R.H."/>
            <person name="Johnson J."/>
            <person name="Krajaejun T."/>
            <person name="Lin H."/>
            <person name="Meijer H.J."/>
            <person name="Moore B."/>
            <person name="Morris P."/>
            <person name="Phuntmart V."/>
            <person name="Puiu D."/>
            <person name="Shetty J."/>
            <person name="Stajich J.E."/>
            <person name="Tripathy S."/>
            <person name="Wawra S."/>
            <person name="van West P."/>
            <person name="Whitty B.R."/>
            <person name="Coutinho P.M."/>
            <person name="Henrissat B."/>
            <person name="Martin F."/>
            <person name="Thomas P.D."/>
            <person name="Tyler B.M."/>
            <person name="De Vries R.P."/>
            <person name="Kamoun S."/>
            <person name="Yandell M."/>
            <person name="Tisserat N."/>
            <person name="Buell C.R."/>
        </authorList>
    </citation>
    <scope>NUCLEOTIDE SEQUENCE</scope>
    <source>
        <strain evidence="2">DAOM:BR144</strain>
    </source>
</reference>
<sequence length="380" mass="41011">MQHGAEITCVFGLGSRVFVGDAQGFLRCYDALREGAAAAAANGSADAREARLAPAPQWETRAAQEAILSLCAVPDSRASHERATAAENLPLLVAAGVASGEVVLFRNETEVRRLQLESAVLQLSARRGGEAQFVAADLLGSLYGVNQYEILWKRRLDASEAPKDPREMGAFFYPPAAQPLVKAMASVKVLDVEKTLASYTLLSTGQRHLAVTHEGNVCACLRTRAPITTIASFSPELSGRTPAEEDVVLVAGEEGIIYHLTTSQDSASKFQFVLEVWTEVAFPIARILPVDTSSKTSDALQWACLGINGQVALFSGKECVREWSVASSSFQKAETNHFPVDMALITAKDNKDTRLQHVLAIAYPDTLRFFPLTTSPTDSL</sequence>
<name>K3WHT5_GLOUD</name>
<evidence type="ECO:0008006" key="3">
    <source>
        <dbReference type="Google" id="ProtNLM"/>
    </source>
</evidence>
<protein>
    <recommendedName>
        <fullName evidence="3">CNH domain-containing protein</fullName>
    </recommendedName>
</protein>
<dbReference type="InParanoid" id="K3WHT5"/>
<dbReference type="Proteomes" id="UP000019132">
    <property type="component" value="Unassembled WGS sequence"/>
</dbReference>
<organism evidence="1 2">
    <name type="scientific">Globisporangium ultimum (strain ATCC 200006 / CBS 805.95 / DAOM BR144)</name>
    <name type="common">Pythium ultimum</name>
    <dbReference type="NCBI Taxonomy" id="431595"/>
    <lineage>
        <taxon>Eukaryota</taxon>
        <taxon>Sar</taxon>
        <taxon>Stramenopiles</taxon>
        <taxon>Oomycota</taxon>
        <taxon>Peronosporomycetes</taxon>
        <taxon>Pythiales</taxon>
        <taxon>Pythiaceae</taxon>
        <taxon>Globisporangium</taxon>
    </lineage>
</organism>
<proteinExistence type="predicted"/>
<dbReference type="EMBL" id="GL376631">
    <property type="status" value="NOT_ANNOTATED_CDS"/>
    <property type="molecule type" value="Genomic_DNA"/>
</dbReference>